<dbReference type="PANTHER" id="PTHR21047">
    <property type="entry name" value="DTDP-6-DEOXY-D-GLUCOSE-3,5 EPIMERASE"/>
    <property type="match status" value="1"/>
</dbReference>
<dbReference type="OrthoDB" id="9800680at2"/>
<dbReference type="EMBL" id="PVBQ01000010">
    <property type="protein sequence ID" value="PRD46816.1"/>
    <property type="molecule type" value="Genomic_DNA"/>
</dbReference>
<dbReference type="InterPro" id="IPR011051">
    <property type="entry name" value="RmlC_Cupin_sf"/>
</dbReference>
<evidence type="ECO:0000256" key="4">
    <source>
        <dbReference type="ARBA" id="ARBA00019595"/>
    </source>
</evidence>
<keyword evidence="9" id="KW-1185">Reference proteome</keyword>
<evidence type="ECO:0000313" key="8">
    <source>
        <dbReference type="EMBL" id="PRD46816.1"/>
    </source>
</evidence>
<evidence type="ECO:0000256" key="7">
    <source>
        <dbReference type="RuleBase" id="RU364069"/>
    </source>
</evidence>
<feature type="active site" description="Proton donor" evidence="5">
    <location>
        <position position="132"/>
    </location>
</feature>
<dbReference type="Proteomes" id="UP000239711">
    <property type="component" value="Unassembled WGS sequence"/>
</dbReference>
<evidence type="ECO:0000256" key="3">
    <source>
        <dbReference type="ARBA" id="ARBA00012098"/>
    </source>
</evidence>
<organism evidence="8 9">
    <name type="scientific">Sphingobacterium haloxyli</name>
    <dbReference type="NCBI Taxonomy" id="2100533"/>
    <lineage>
        <taxon>Bacteria</taxon>
        <taxon>Pseudomonadati</taxon>
        <taxon>Bacteroidota</taxon>
        <taxon>Sphingobacteriia</taxon>
        <taxon>Sphingobacteriales</taxon>
        <taxon>Sphingobacteriaceae</taxon>
        <taxon>Sphingobacterium</taxon>
    </lineage>
</organism>
<comment type="caution">
    <text evidence="8">The sequence shown here is derived from an EMBL/GenBank/DDBJ whole genome shotgun (WGS) entry which is preliminary data.</text>
</comment>
<dbReference type="GO" id="GO:0008830">
    <property type="term" value="F:dTDP-4-dehydrorhamnose 3,5-epimerase activity"/>
    <property type="evidence" value="ECO:0007669"/>
    <property type="project" value="UniProtKB-UniRule"/>
</dbReference>
<dbReference type="InterPro" id="IPR014710">
    <property type="entry name" value="RmlC-like_jellyroll"/>
</dbReference>
<keyword evidence="7" id="KW-0413">Isomerase</keyword>
<evidence type="ECO:0000256" key="1">
    <source>
        <dbReference type="ARBA" id="ARBA00001298"/>
    </source>
</evidence>
<dbReference type="EC" id="5.1.3.13" evidence="3 7"/>
<dbReference type="Pfam" id="PF00908">
    <property type="entry name" value="dTDP_sugar_isom"/>
    <property type="match status" value="1"/>
</dbReference>
<dbReference type="InterPro" id="IPR000888">
    <property type="entry name" value="RmlC-like"/>
</dbReference>
<proteinExistence type="inferred from homology"/>
<dbReference type="PANTHER" id="PTHR21047:SF2">
    <property type="entry name" value="THYMIDINE DIPHOSPHO-4-KETO-RHAMNOSE 3,5-EPIMERASE"/>
    <property type="match status" value="1"/>
</dbReference>
<reference evidence="8 9" key="1">
    <citation type="submission" date="2018-02" db="EMBL/GenBank/DDBJ databases">
        <title>The draft genome of Sphingobacterium sp. 5JN-11.</title>
        <authorList>
            <person name="Liu L."/>
            <person name="Li L."/>
            <person name="Liang L."/>
            <person name="Zhang X."/>
            <person name="Wang T."/>
        </authorList>
    </citation>
    <scope>NUCLEOTIDE SEQUENCE [LARGE SCALE GENOMIC DNA]</scope>
    <source>
        <strain evidence="8 9">5JN-11</strain>
    </source>
</reference>
<feature type="active site" description="Proton acceptor" evidence="5">
    <location>
        <position position="62"/>
    </location>
</feature>
<evidence type="ECO:0000256" key="6">
    <source>
        <dbReference type="PIRSR" id="PIRSR600888-3"/>
    </source>
</evidence>
<comment type="pathway">
    <text evidence="7">Carbohydrate biosynthesis; dTDP-L-rhamnose biosynthesis.</text>
</comment>
<gene>
    <name evidence="8" type="primary">rfbC</name>
    <name evidence="8" type="ORF">C5745_13185</name>
</gene>
<dbReference type="GO" id="GO:0005829">
    <property type="term" value="C:cytosol"/>
    <property type="evidence" value="ECO:0007669"/>
    <property type="project" value="TreeGrafter"/>
</dbReference>
<dbReference type="UniPathway" id="UPA00124"/>
<dbReference type="GO" id="GO:0019305">
    <property type="term" value="P:dTDP-rhamnose biosynthetic process"/>
    <property type="evidence" value="ECO:0007669"/>
    <property type="project" value="UniProtKB-UniRule"/>
</dbReference>
<accession>A0A2S9J201</accession>
<dbReference type="Gene3D" id="2.60.120.10">
    <property type="entry name" value="Jelly Rolls"/>
    <property type="match status" value="1"/>
</dbReference>
<dbReference type="RefSeq" id="WP_105717480.1">
    <property type="nucleotide sequence ID" value="NZ_PVBQ01000010.1"/>
</dbReference>
<sequence length="181" mass="20980">MKISETKLKDCYIIEPRKFEDGRGYFFESFNERLFNELTNTTTRFVQDNQSYSTKGVLRGLHAQRDEYAQAKLVRVLQGKVMDVVVDARKGSPTFGQHITIELSDENSLQLFVPRGFLHGFVVLSETASFFYKCDNYYNKHSEWGVRYSDPTLAIDWKLPEEMLIVSDKDKVLPAFHTVFG</sequence>
<dbReference type="GO" id="GO:0000271">
    <property type="term" value="P:polysaccharide biosynthetic process"/>
    <property type="evidence" value="ECO:0007669"/>
    <property type="project" value="TreeGrafter"/>
</dbReference>
<dbReference type="CDD" id="cd00438">
    <property type="entry name" value="cupin_RmlC"/>
    <property type="match status" value="1"/>
</dbReference>
<dbReference type="SUPFAM" id="SSF51182">
    <property type="entry name" value="RmlC-like cupins"/>
    <property type="match status" value="1"/>
</dbReference>
<comment type="function">
    <text evidence="2 7">Catalyzes the epimerization of the C3' and C5'positions of dTDP-6-deoxy-D-xylo-4-hexulose, forming dTDP-6-deoxy-L-lyxo-4-hexulose.</text>
</comment>
<dbReference type="AlphaFoldDB" id="A0A2S9J201"/>
<name>A0A2S9J201_9SPHI</name>
<comment type="catalytic activity">
    <reaction evidence="1 7">
        <text>dTDP-4-dehydro-6-deoxy-alpha-D-glucose = dTDP-4-dehydro-beta-L-rhamnose</text>
        <dbReference type="Rhea" id="RHEA:16969"/>
        <dbReference type="ChEBI" id="CHEBI:57649"/>
        <dbReference type="ChEBI" id="CHEBI:62830"/>
        <dbReference type="EC" id="5.1.3.13"/>
    </reaction>
</comment>
<evidence type="ECO:0000256" key="2">
    <source>
        <dbReference type="ARBA" id="ARBA00001997"/>
    </source>
</evidence>
<comment type="subunit">
    <text evidence="7">Homodimer.</text>
</comment>
<dbReference type="NCBIfam" id="TIGR01221">
    <property type="entry name" value="rmlC"/>
    <property type="match status" value="1"/>
</dbReference>
<feature type="site" description="Participates in a stacking interaction with the thymidine ring of dTDP-4-oxo-6-deoxyglucose" evidence="6">
    <location>
        <position position="138"/>
    </location>
</feature>
<comment type="similarity">
    <text evidence="7">Belongs to the dTDP-4-dehydrorhamnose 3,5-epimerase family.</text>
</comment>
<evidence type="ECO:0000256" key="5">
    <source>
        <dbReference type="PIRSR" id="PIRSR600888-1"/>
    </source>
</evidence>
<evidence type="ECO:0000313" key="9">
    <source>
        <dbReference type="Proteomes" id="UP000239711"/>
    </source>
</evidence>
<protein>
    <recommendedName>
        <fullName evidence="4 7">dTDP-4-dehydrorhamnose 3,5-epimerase</fullName>
        <ecNumber evidence="3 7">5.1.3.13</ecNumber>
    </recommendedName>
    <alternativeName>
        <fullName evidence="7">Thymidine diphospho-4-keto-rhamnose 3,5-epimerase</fullName>
    </alternativeName>
</protein>